<dbReference type="InterPro" id="IPR012340">
    <property type="entry name" value="NA-bd_OB-fold"/>
</dbReference>
<evidence type="ECO:0000256" key="1">
    <source>
        <dbReference type="ARBA" id="ARBA00010254"/>
    </source>
</evidence>
<evidence type="ECO:0000256" key="6">
    <source>
        <dbReference type="HAMAP-Rule" id="MF_01345"/>
    </source>
</evidence>
<comment type="subunit">
    <text evidence="6">Part of the 30S ribosomal subunit.</text>
</comment>
<dbReference type="GO" id="GO:0003735">
    <property type="term" value="F:structural constituent of ribosome"/>
    <property type="evidence" value="ECO:0007669"/>
    <property type="project" value="InterPro"/>
</dbReference>
<keyword evidence="5 6" id="KW-0687">Ribonucleoprotein</keyword>
<dbReference type="Pfam" id="PF00366">
    <property type="entry name" value="Ribosomal_S17"/>
    <property type="match status" value="1"/>
</dbReference>
<gene>
    <name evidence="6" type="primary">rpsQ</name>
    <name evidence="7" type="ORF">FD145_788</name>
</gene>
<dbReference type="GO" id="GO:0006412">
    <property type="term" value="P:translation"/>
    <property type="evidence" value="ECO:0007669"/>
    <property type="project" value="UniProtKB-UniRule"/>
</dbReference>
<dbReference type="CDD" id="cd00364">
    <property type="entry name" value="Ribosomal_uS17"/>
    <property type="match status" value="1"/>
</dbReference>
<evidence type="ECO:0000256" key="3">
    <source>
        <dbReference type="ARBA" id="ARBA00022884"/>
    </source>
</evidence>
<protein>
    <recommendedName>
        <fullName evidence="6">Small ribosomal subunit protein uS17</fullName>
    </recommendedName>
</protein>
<evidence type="ECO:0000313" key="7">
    <source>
        <dbReference type="EMBL" id="KAF0134276.1"/>
    </source>
</evidence>
<evidence type="ECO:0000313" key="8">
    <source>
        <dbReference type="Proteomes" id="UP000488506"/>
    </source>
</evidence>
<evidence type="ECO:0000256" key="5">
    <source>
        <dbReference type="ARBA" id="ARBA00023274"/>
    </source>
</evidence>
<comment type="caution">
    <text evidence="7">The sequence shown here is derived from an EMBL/GenBank/DDBJ whole genome shotgun (WGS) entry which is preliminary data.</text>
</comment>
<proteinExistence type="inferred from homology"/>
<sequence>MKKVLREGIVVSKKTKKTVIVRVQRVVRHPQYQKVMKILKRYHVHDEKEVSNLGDVVTFMQTRPLSAMKRHVLVDVVGAVKVKEHTLPAKPRKEEENDQRTN</sequence>
<keyword evidence="4 6" id="KW-0689">Ribosomal protein</keyword>
<dbReference type="InterPro" id="IPR019984">
    <property type="entry name" value="Ribosomal_uS17_bact/chlr"/>
</dbReference>
<dbReference type="HAMAP" id="MF_01345_B">
    <property type="entry name" value="Ribosomal_uS17_B"/>
    <property type="match status" value="1"/>
</dbReference>
<keyword evidence="2 6" id="KW-0699">rRNA-binding</keyword>
<evidence type="ECO:0000256" key="4">
    <source>
        <dbReference type="ARBA" id="ARBA00022980"/>
    </source>
</evidence>
<dbReference type="InterPro" id="IPR000266">
    <property type="entry name" value="Ribosomal_uS17"/>
</dbReference>
<dbReference type="Proteomes" id="UP000488506">
    <property type="component" value="Unassembled WGS sequence"/>
</dbReference>
<dbReference type="Gene3D" id="2.40.50.140">
    <property type="entry name" value="Nucleic acid-binding proteins"/>
    <property type="match status" value="1"/>
</dbReference>
<dbReference type="PRINTS" id="PR00973">
    <property type="entry name" value="RIBOSOMALS17"/>
</dbReference>
<accession>A0A833L150</accession>
<dbReference type="EMBL" id="WPAF01000010">
    <property type="protein sequence ID" value="KAF0134276.1"/>
    <property type="molecule type" value="Genomic_DNA"/>
</dbReference>
<dbReference type="GO" id="GO:0022627">
    <property type="term" value="C:cytosolic small ribosomal subunit"/>
    <property type="evidence" value="ECO:0007669"/>
    <property type="project" value="TreeGrafter"/>
</dbReference>
<dbReference type="NCBIfam" id="NF004123">
    <property type="entry name" value="PRK05610.1"/>
    <property type="match status" value="1"/>
</dbReference>
<comment type="function">
    <text evidence="6">One of the primary rRNA binding proteins, it binds specifically to the 5'-end of 16S ribosomal RNA.</text>
</comment>
<dbReference type="GO" id="GO:0019843">
    <property type="term" value="F:rRNA binding"/>
    <property type="evidence" value="ECO:0007669"/>
    <property type="project" value="UniProtKB-UniRule"/>
</dbReference>
<reference evidence="7 8" key="1">
    <citation type="submission" date="2019-12" db="EMBL/GenBank/DDBJ databases">
        <authorList>
            <person name="Wolfe R."/>
            <person name="Danczak R."/>
            <person name="Wilkins M."/>
        </authorList>
    </citation>
    <scope>NUCLEOTIDE SEQUENCE [LARGE SCALE GENOMIC DNA]</scope>
    <source>
        <strain evidence="7">X2_MaxBin.013</strain>
    </source>
</reference>
<dbReference type="AlphaFoldDB" id="A0A833L150"/>
<evidence type="ECO:0000256" key="2">
    <source>
        <dbReference type="ARBA" id="ARBA00022730"/>
    </source>
</evidence>
<name>A0A833L150_UNCSA</name>
<keyword evidence="3 6" id="KW-0694">RNA-binding</keyword>
<dbReference type="SUPFAM" id="SSF50249">
    <property type="entry name" value="Nucleic acid-binding proteins"/>
    <property type="match status" value="1"/>
</dbReference>
<comment type="similarity">
    <text evidence="1 6">Belongs to the universal ribosomal protein uS17 family.</text>
</comment>
<dbReference type="PANTHER" id="PTHR10744:SF1">
    <property type="entry name" value="SMALL RIBOSOMAL SUBUNIT PROTEIN US17M"/>
    <property type="match status" value="1"/>
</dbReference>
<organism evidence="7 8">
    <name type="scientific">Candidatus Saganbacteria bacterium</name>
    <dbReference type="NCBI Taxonomy" id="2575572"/>
    <lineage>
        <taxon>Bacteria</taxon>
        <taxon>Bacillati</taxon>
        <taxon>Saganbacteria</taxon>
    </lineage>
</organism>
<dbReference type="PANTHER" id="PTHR10744">
    <property type="entry name" value="40S RIBOSOMAL PROTEIN S11 FAMILY MEMBER"/>
    <property type="match status" value="1"/>
</dbReference>